<dbReference type="InParanoid" id="A0A2P5F9H4"/>
<dbReference type="Proteomes" id="UP000237000">
    <property type="component" value="Unassembled WGS sequence"/>
</dbReference>
<dbReference type="EMBL" id="JXTC01000051">
    <property type="protein sequence ID" value="PON94442.1"/>
    <property type="molecule type" value="Genomic_DNA"/>
</dbReference>
<dbReference type="OrthoDB" id="10276261at2759"/>
<accession>A0A2P5F9H4</accession>
<organism evidence="1 2">
    <name type="scientific">Trema orientale</name>
    <name type="common">Charcoal tree</name>
    <name type="synonym">Celtis orientalis</name>
    <dbReference type="NCBI Taxonomy" id="63057"/>
    <lineage>
        <taxon>Eukaryota</taxon>
        <taxon>Viridiplantae</taxon>
        <taxon>Streptophyta</taxon>
        <taxon>Embryophyta</taxon>
        <taxon>Tracheophyta</taxon>
        <taxon>Spermatophyta</taxon>
        <taxon>Magnoliopsida</taxon>
        <taxon>eudicotyledons</taxon>
        <taxon>Gunneridae</taxon>
        <taxon>Pentapetalae</taxon>
        <taxon>rosids</taxon>
        <taxon>fabids</taxon>
        <taxon>Rosales</taxon>
        <taxon>Cannabaceae</taxon>
        <taxon>Trema</taxon>
    </lineage>
</organism>
<sequence>MHACNPHIMVIHEISPFEREAAKQSFPKPRSIFLNWCNWITKICLLTKFFKGVDHILKPSHKLDQKRSKCGQRQSARALVCLALVDIIPNYVVTITKRQS</sequence>
<keyword evidence="2" id="KW-1185">Reference proteome</keyword>
<dbReference type="AlphaFoldDB" id="A0A2P5F9H4"/>
<evidence type="ECO:0000313" key="2">
    <source>
        <dbReference type="Proteomes" id="UP000237000"/>
    </source>
</evidence>
<comment type="caution">
    <text evidence="1">The sequence shown here is derived from an EMBL/GenBank/DDBJ whole genome shotgun (WGS) entry which is preliminary data.</text>
</comment>
<reference evidence="2" key="1">
    <citation type="submission" date="2016-06" db="EMBL/GenBank/DDBJ databases">
        <title>Parallel loss of symbiosis genes in relatives of nitrogen-fixing non-legume Parasponia.</title>
        <authorList>
            <person name="Van Velzen R."/>
            <person name="Holmer R."/>
            <person name="Bu F."/>
            <person name="Rutten L."/>
            <person name="Van Zeijl A."/>
            <person name="Liu W."/>
            <person name="Santuari L."/>
            <person name="Cao Q."/>
            <person name="Sharma T."/>
            <person name="Shen D."/>
            <person name="Roswanjaya Y."/>
            <person name="Wardhani T."/>
            <person name="Kalhor M.S."/>
            <person name="Jansen J."/>
            <person name="Van den Hoogen J."/>
            <person name="Gungor B."/>
            <person name="Hartog M."/>
            <person name="Hontelez J."/>
            <person name="Verver J."/>
            <person name="Yang W.-C."/>
            <person name="Schijlen E."/>
            <person name="Repin R."/>
            <person name="Schilthuizen M."/>
            <person name="Schranz E."/>
            <person name="Heidstra R."/>
            <person name="Miyata K."/>
            <person name="Fedorova E."/>
            <person name="Kohlen W."/>
            <person name="Bisseling T."/>
            <person name="Smit S."/>
            <person name="Geurts R."/>
        </authorList>
    </citation>
    <scope>NUCLEOTIDE SEQUENCE [LARGE SCALE GENOMIC DNA]</scope>
    <source>
        <strain evidence="2">cv. RG33-2</strain>
    </source>
</reference>
<evidence type="ECO:0000313" key="1">
    <source>
        <dbReference type="EMBL" id="PON94442.1"/>
    </source>
</evidence>
<protein>
    <submittedName>
        <fullName evidence="1">Uncharacterized protein</fullName>
    </submittedName>
</protein>
<name>A0A2P5F9H4_TREOI</name>
<gene>
    <name evidence="1" type="ORF">TorRG33x02_096890</name>
</gene>
<proteinExistence type="predicted"/>